<dbReference type="EMBL" id="JBIGIC010000019">
    <property type="protein sequence ID" value="MFG6490135.1"/>
    <property type="molecule type" value="Genomic_DNA"/>
</dbReference>
<feature type="transmembrane region" description="Helical" evidence="5">
    <location>
        <begin position="276"/>
        <end position="299"/>
    </location>
</feature>
<keyword evidence="1" id="KW-0808">Transferase</keyword>
<name>A0ABW7HJU6_9BURK</name>
<keyword evidence="5" id="KW-0812">Transmembrane</keyword>
<evidence type="ECO:0000313" key="8">
    <source>
        <dbReference type="Proteomes" id="UP001606134"/>
    </source>
</evidence>
<evidence type="ECO:0000256" key="1">
    <source>
        <dbReference type="ARBA" id="ARBA00022679"/>
    </source>
</evidence>
<reference evidence="7 8" key="1">
    <citation type="submission" date="2024-08" db="EMBL/GenBank/DDBJ databases">
        <authorList>
            <person name="Lu H."/>
        </authorList>
    </citation>
    <scope>NUCLEOTIDE SEQUENCE [LARGE SCALE GENOMIC DNA]</scope>
    <source>
        <strain evidence="7 8">BYS78W</strain>
    </source>
</reference>
<dbReference type="InterPro" id="IPR036890">
    <property type="entry name" value="HATPase_C_sf"/>
</dbReference>
<sequence length="622" mass="67265">MRRAYLWSTLCTAVLLPLLAVLAVQAVQEPEPAGMGVIVLREARALVSDATTPPAGLASAPLRRLPLSRQAGESSAIWLAFTLPPATDRPESLALAYKPGLSAYLDGVALAAGPGDSAGTQEHFVLGHQRWVLELLPGLHRQSPAQVLQLRLAAPGPSGAGLEAPLLGPPDAVQALDAGRRHWQLLRAATALGGVLVAAFLALVARTRRDEPIYALSALHVALLALLLSPYVLPDQPLPSPWWRMLLDAADLGAKLLLVVICARLANAWSPWLRRLLWTVAAVGLPLDLLAAALGWSWGRFDQPWPWWALGSRALLFALAWSLALRALRERGTAATWGTALLVGFSASTWAWVSLSVLVLDRPVVDANALAHAGWVAWVALLLLRHFNDGARRERQLRERLAQELEQRRRELEAVFAAHAQAERERAASEQRRRLLQDLHDGLGARLLSVRLRAPQLDATALAEALDECLLEMRLSVDTLAQDDGDLGVLLGSWRQRIDPVLRSAGCAMDWRVVHAPQLRCLLGGGALELVRGLQELTSNALRHGGAQHLIVATEASDQAVTVWLLDDGRGMPADAHLGQGRRSVMQRAERLGGAVSWHSPAPPHWALAGPGTAVAWRLPLS</sequence>
<organism evidence="7 8">
    <name type="scientific">Pelomonas candidula</name>
    <dbReference type="NCBI Taxonomy" id="3299025"/>
    <lineage>
        <taxon>Bacteria</taxon>
        <taxon>Pseudomonadati</taxon>
        <taxon>Pseudomonadota</taxon>
        <taxon>Betaproteobacteria</taxon>
        <taxon>Burkholderiales</taxon>
        <taxon>Sphaerotilaceae</taxon>
        <taxon>Roseateles</taxon>
    </lineage>
</organism>
<dbReference type="SUPFAM" id="SSF55874">
    <property type="entry name" value="ATPase domain of HSP90 chaperone/DNA topoisomerase II/histidine kinase"/>
    <property type="match status" value="1"/>
</dbReference>
<keyword evidence="5" id="KW-0472">Membrane</keyword>
<feature type="transmembrane region" description="Helical" evidence="5">
    <location>
        <begin position="305"/>
        <end position="325"/>
    </location>
</feature>
<feature type="transmembrane region" description="Helical" evidence="5">
    <location>
        <begin position="185"/>
        <end position="205"/>
    </location>
</feature>
<keyword evidence="3" id="KW-0902">Two-component regulatory system</keyword>
<evidence type="ECO:0008006" key="9">
    <source>
        <dbReference type="Google" id="ProtNLM"/>
    </source>
</evidence>
<keyword evidence="4" id="KW-0175">Coiled coil</keyword>
<feature type="transmembrane region" description="Helical" evidence="5">
    <location>
        <begin position="369"/>
        <end position="388"/>
    </location>
</feature>
<feature type="coiled-coil region" evidence="4">
    <location>
        <begin position="388"/>
        <end position="439"/>
    </location>
</feature>
<keyword evidence="8" id="KW-1185">Reference proteome</keyword>
<feature type="transmembrane region" description="Helical" evidence="5">
    <location>
        <begin position="337"/>
        <end position="357"/>
    </location>
</feature>
<evidence type="ECO:0000256" key="2">
    <source>
        <dbReference type="ARBA" id="ARBA00022777"/>
    </source>
</evidence>
<feature type="transmembrane region" description="Helical" evidence="5">
    <location>
        <begin position="252"/>
        <end position="269"/>
    </location>
</feature>
<keyword evidence="5" id="KW-1133">Transmembrane helix</keyword>
<dbReference type="Proteomes" id="UP001606134">
    <property type="component" value="Unassembled WGS sequence"/>
</dbReference>
<feature type="transmembrane region" description="Helical" evidence="5">
    <location>
        <begin position="212"/>
        <end position="232"/>
    </location>
</feature>
<accession>A0ABW7HJU6</accession>
<evidence type="ECO:0000256" key="6">
    <source>
        <dbReference type="SAM" id="SignalP"/>
    </source>
</evidence>
<evidence type="ECO:0000256" key="4">
    <source>
        <dbReference type="SAM" id="Coils"/>
    </source>
</evidence>
<protein>
    <recommendedName>
        <fullName evidence="9">Signal transduction histidine kinase</fullName>
    </recommendedName>
</protein>
<evidence type="ECO:0000256" key="3">
    <source>
        <dbReference type="ARBA" id="ARBA00023012"/>
    </source>
</evidence>
<evidence type="ECO:0000256" key="5">
    <source>
        <dbReference type="SAM" id="Phobius"/>
    </source>
</evidence>
<feature type="signal peptide" evidence="6">
    <location>
        <begin position="1"/>
        <end position="26"/>
    </location>
</feature>
<keyword evidence="6" id="KW-0732">Signal</keyword>
<dbReference type="PANTHER" id="PTHR24421">
    <property type="entry name" value="NITRATE/NITRITE SENSOR PROTEIN NARX-RELATED"/>
    <property type="match status" value="1"/>
</dbReference>
<proteinExistence type="predicted"/>
<keyword evidence="2" id="KW-0418">Kinase</keyword>
<feature type="chain" id="PRO_5046402135" description="Signal transduction histidine kinase" evidence="6">
    <location>
        <begin position="27"/>
        <end position="622"/>
    </location>
</feature>
<dbReference type="RefSeq" id="WP_394416903.1">
    <property type="nucleotide sequence ID" value="NZ_JBIGIC010000019.1"/>
</dbReference>
<dbReference type="InterPro" id="IPR050482">
    <property type="entry name" value="Sensor_HK_TwoCompSys"/>
</dbReference>
<evidence type="ECO:0000313" key="7">
    <source>
        <dbReference type="EMBL" id="MFG6490135.1"/>
    </source>
</evidence>
<dbReference type="Gene3D" id="3.30.565.10">
    <property type="entry name" value="Histidine kinase-like ATPase, C-terminal domain"/>
    <property type="match status" value="1"/>
</dbReference>
<gene>
    <name evidence="7" type="ORF">ACG04R_25910</name>
</gene>
<comment type="caution">
    <text evidence="7">The sequence shown here is derived from an EMBL/GenBank/DDBJ whole genome shotgun (WGS) entry which is preliminary data.</text>
</comment>